<dbReference type="AlphaFoldDB" id="A0A9X7U5P9"/>
<gene>
    <name evidence="1" type="ORF">H3V42_16060</name>
</gene>
<reference evidence="1 2" key="1">
    <citation type="submission" date="2020-07" db="EMBL/GenBank/DDBJ databases">
        <title>Whole genome sequence of Sphingobium yanoikuyae A3.</title>
        <authorList>
            <person name="Han S.-S."/>
        </authorList>
    </citation>
    <scope>NUCLEOTIDE SEQUENCE [LARGE SCALE GENOMIC DNA]</scope>
    <source>
        <strain evidence="1 2">A3</strain>
    </source>
</reference>
<evidence type="ECO:0000313" key="1">
    <source>
        <dbReference type="EMBL" id="QNG43490.1"/>
    </source>
</evidence>
<dbReference type="Proteomes" id="UP000515377">
    <property type="component" value="Chromosome"/>
</dbReference>
<proteinExistence type="predicted"/>
<sequence length="83" mass="9292">MSDNDHSYFLKRALFHRRRLEQAGCPEARLCHAQLVKAYQRCLAEIRGKRTQGQIKASMASPARPTLSLFNSGGAKSPTKETC</sequence>
<dbReference type="EMBL" id="CP060122">
    <property type="protein sequence ID" value="QNG43490.1"/>
    <property type="molecule type" value="Genomic_DNA"/>
</dbReference>
<organism evidence="1 2">
    <name type="scientific">Sphingobium yanoikuyae</name>
    <name type="common">Sphingomonas yanoikuyae</name>
    <dbReference type="NCBI Taxonomy" id="13690"/>
    <lineage>
        <taxon>Bacteria</taxon>
        <taxon>Pseudomonadati</taxon>
        <taxon>Pseudomonadota</taxon>
        <taxon>Alphaproteobacteria</taxon>
        <taxon>Sphingomonadales</taxon>
        <taxon>Sphingomonadaceae</taxon>
        <taxon>Sphingobium</taxon>
    </lineage>
</organism>
<accession>A0A9X7U5P9</accession>
<name>A0A9X7U5P9_SPHYA</name>
<protein>
    <submittedName>
        <fullName evidence="1">Uncharacterized protein</fullName>
    </submittedName>
</protein>
<evidence type="ECO:0000313" key="2">
    <source>
        <dbReference type="Proteomes" id="UP000515377"/>
    </source>
</evidence>